<evidence type="ECO:0000259" key="1">
    <source>
        <dbReference type="Pfam" id="PF14397"/>
    </source>
</evidence>
<accession>A0ABT3PLM7</accession>
<comment type="caution">
    <text evidence="2">The sequence shown here is derived from an EMBL/GenBank/DDBJ whole genome shotgun (WGS) entry which is preliminary data.</text>
</comment>
<reference evidence="2 3" key="1">
    <citation type="submission" date="2021-03" db="EMBL/GenBank/DDBJ databases">
        <title>Aliifodinibius sp. nov., a new bacterium isolated from saline soil.</title>
        <authorList>
            <person name="Galisteo C."/>
            <person name="De La Haba R."/>
            <person name="Sanchez-Porro C."/>
            <person name="Ventosa A."/>
        </authorList>
    </citation>
    <scope>NUCLEOTIDE SEQUENCE [LARGE SCALE GENOMIC DNA]</scope>
    <source>
        <strain evidence="2 3">1BSP15-2V2</strain>
    </source>
</reference>
<organism evidence="2 3">
    <name type="scientific">Fodinibius salsisoli</name>
    <dbReference type="NCBI Taxonomy" id="2820877"/>
    <lineage>
        <taxon>Bacteria</taxon>
        <taxon>Pseudomonadati</taxon>
        <taxon>Balneolota</taxon>
        <taxon>Balneolia</taxon>
        <taxon>Balneolales</taxon>
        <taxon>Balneolaceae</taxon>
        <taxon>Fodinibius</taxon>
    </lineage>
</organism>
<name>A0ABT3PLM7_9BACT</name>
<evidence type="ECO:0000313" key="3">
    <source>
        <dbReference type="Proteomes" id="UP001207918"/>
    </source>
</evidence>
<protein>
    <recommendedName>
        <fullName evidence="1">Alpha-L-glutamate ligase-related protein ATP-grasp domain-containing protein</fullName>
    </recommendedName>
</protein>
<dbReference type="InterPro" id="IPR039523">
    <property type="entry name" value="RimK-rel_E_lig_ATP-grasp"/>
</dbReference>
<sequence length="346" mass="39926">MEALDAVNDKWREHVNLKMSRDTAKKLRKKLVALNGKTIINQELLKEIKSYCQNVFGNSSYWPWLAYYTELRGEFKEGWMPDDYYRFELLPKMNPEKFMRFSEAKIIDHKLFEEAIIDPLFFRTNGHYCGKDGAVKKESEIQHILKDLNNEVIIKPADGRGGQGIMFEHSREVCLDDLPPNTDLLFQEVLGQHAELNKLYPHSINTLRVLTFLNETGAIEVKFIVIRFGINGSRVDNASRGGGWIFVRLDGTVEPTAFEAEGIPIGNRHPDTGFEYSKLKLPFLPKVIELCKKAHHSFPYTRIIGWDVLVKENGEAKFIEWNANNPFMEAIEARFGPFFKDIILPE</sequence>
<dbReference type="Proteomes" id="UP001207918">
    <property type="component" value="Unassembled WGS sequence"/>
</dbReference>
<dbReference type="SUPFAM" id="SSF56059">
    <property type="entry name" value="Glutathione synthetase ATP-binding domain-like"/>
    <property type="match status" value="1"/>
</dbReference>
<dbReference type="Pfam" id="PF14397">
    <property type="entry name" value="ATPgrasp_ST"/>
    <property type="match status" value="1"/>
</dbReference>
<feature type="domain" description="Alpha-L-glutamate ligase-related protein ATP-grasp" evidence="1">
    <location>
        <begin position="183"/>
        <end position="327"/>
    </location>
</feature>
<evidence type="ECO:0000313" key="2">
    <source>
        <dbReference type="EMBL" id="MCW9706765.1"/>
    </source>
</evidence>
<dbReference type="EMBL" id="JAGGJA010000004">
    <property type="protein sequence ID" value="MCW9706765.1"/>
    <property type="molecule type" value="Genomic_DNA"/>
</dbReference>
<dbReference type="RefSeq" id="WP_265765499.1">
    <property type="nucleotide sequence ID" value="NZ_JAGGJA010000004.1"/>
</dbReference>
<keyword evidence="3" id="KW-1185">Reference proteome</keyword>
<gene>
    <name evidence="2" type="ORF">J6I44_07845</name>
</gene>
<proteinExistence type="predicted"/>